<dbReference type="EMBL" id="FOVP01000007">
    <property type="protein sequence ID" value="SFN70176.1"/>
    <property type="molecule type" value="Genomic_DNA"/>
</dbReference>
<dbReference type="InterPro" id="IPR034139">
    <property type="entry name" value="TOPRIM_OLD"/>
</dbReference>
<dbReference type="AlphaFoldDB" id="A0A1I5B638"/>
<evidence type="ECO:0000313" key="4">
    <source>
        <dbReference type="Proteomes" id="UP000198599"/>
    </source>
</evidence>
<dbReference type="RefSeq" id="WP_092836600.1">
    <property type="nucleotide sequence ID" value="NZ_FOVP01000007.1"/>
</dbReference>
<dbReference type="PANTHER" id="PTHR43581:SF4">
    <property type="entry name" value="ATP_GTP PHOSPHATASE"/>
    <property type="match status" value="1"/>
</dbReference>
<evidence type="ECO:0000259" key="2">
    <source>
        <dbReference type="SMART" id="SM00382"/>
    </source>
</evidence>
<evidence type="ECO:0000313" key="3">
    <source>
        <dbReference type="EMBL" id="SFN70176.1"/>
    </source>
</evidence>
<dbReference type="SUPFAM" id="SSF52540">
    <property type="entry name" value="P-loop containing nucleoside triphosphate hydrolases"/>
    <property type="match status" value="1"/>
</dbReference>
<dbReference type="GO" id="GO:0016887">
    <property type="term" value="F:ATP hydrolysis activity"/>
    <property type="evidence" value="ECO:0007669"/>
    <property type="project" value="InterPro"/>
</dbReference>
<dbReference type="Pfam" id="PF20469">
    <property type="entry name" value="OLD-like_TOPRIM"/>
    <property type="match status" value="1"/>
</dbReference>
<dbReference type="PANTHER" id="PTHR43581">
    <property type="entry name" value="ATP/GTP PHOSPHATASE"/>
    <property type="match status" value="1"/>
</dbReference>
<sequence>MTFKPSASISGVTFSGGQEFVFRASEKIILVGPNNSGKSQTLREILQIANSGDQARPVVVRRADFEKSGSAAELKSFLEENAEYFNGSFRYKSWAISEKHTQFWGQPYLQHGLAPGYIKNIDANDRLKICEQQNSISPNEQKSRPQHVLYDDSALMEKVSSLFRQAFGLDLMFDYRGGKVMPIHVGEKPDPNQVDRVGDVYVGAIRTNPLLDQQGDGMKSYAGILFETIVADLDINLLDEPEAFLHPPQMRRLGETLASEVNGQLIVATHSSDIMRGFLEGTKGDVRVLRIRREGQQNFVSEAAPDVIQELWARPELRYSNALEGVFHEQTIICEDDSDCRLFNAVADYLAANDGKLWKDTAYVPTGGKHGVRKVAEVLRKIGVPVKAVFDIDFLSEKSLVKETVQAFGGKWEDFEPRWARVDVAVRSGVKPKTVDEIKIELIALINDTTGEKLPRGDIIEAMKQNSAWNIVKKFGQAGIPSGEAQTQFNDLKGSLEEIGIYLVHVGEIENFCRDLGSHGPKFVNKLLTEVQFGDDRLDELRKFTALVHKGGHAPLSDGATIIADDQTGGGQKTTGPNV</sequence>
<proteinExistence type="predicted"/>
<dbReference type="Proteomes" id="UP000198599">
    <property type="component" value="Unassembled WGS sequence"/>
</dbReference>
<dbReference type="Pfam" id="PF13304">
    <property type="entry name" value="AAA_21"/>
    <property type="match status" value="1"/>
</dbReference>
<dbReference type="GO" id="GO:0005524">
    <property type="term" value="F:ATP binding"/>
    <property type="evidence" value="ECO:0007669"/>
    <property type="project" value="InterPro"/>
</dbReference>
<organism evidence="3 4">
    <name type="scientific">Roseovarius lutimaris</name>
    <dbReference type="NCBI Taxonomy" id="1005928"/>
    <lineage>
        <taxon>Bacteria</taxon>
        <taxon>Pseudomonadati</taxon>
        <taxon>Pseudomonadota</taxon>
        <taxon>Alphaproteobacteria</taxon>
        <taxon>Rhodobacterales</taxon>
        <taxon>Roseobacteraceae</taxon>
        <taxon>Roseovarius</taxon>
    </lineage>
</organism>
<dbReference type="InterPro" id="IPR003593">
    <property type="entry name" value="AAA+_ATPase"/>
</dbReference>
<evidence type="ECO:0000256" key="1">
    <source>
        <dbReference type="SAM" id="MobiDB-lite"/>
    </source>
</evidence>
<name>A0A1I5B638_9RHOB</name>
<gene>
    <name evidence="3" type="ORF">SAMN04487859_10784</name>
</gene>
<feature type="region of interest" description="Disordered" evidence="1">
    <location>
        <begin position="559"/>
        <end position="579"/>
    </location>
</feature>
<dbReference type="InterPro" id="IPR027417">
    <property type="entry name" value="P-loop_NTPase"/>
</dbReference>
<reference evidence="4" key="1">
    <citation type="submission" date="2016-10" db="EMBL/GenBank/DDBJ databases">
        <authorList>
            <person name="Varghese N."/>
            <person name="Submissions S."/>
        </authorList>
    </citation>
    <scope>NUCLEOTIDE SEQUENCE [LARGE SCALE GENOMIC DNA]</scope>
    <source>
        <strain evidence="4">DSM 28463</strain>
    </source>
</reference>
<dbReference type="InterPro" id="IPR003959">
    <property type="entry name" value="ATPase_AAA_core"/>
</dbReference>
<dbReference type="InterPro" id="IPR051396">
    <property type="entry name" value="Bact_Antivir_Def_Nuclease"/>
</dbReference>
<dbReference type="SMART" id="SM00382">
    <property type="entry name" value="AAA"/>
    <property type="match status" value="1"/>
</dbReference>
<dbReference type="STRING" id="1005928.SAMN04487859_10784"/>
<feature type="domain" description="AAA+ ATPase" evidence="2">
    <location>
        <begin position="24"/>
        <end position="294"/>
    </location>
</feature>
<dbReference type="OrthoDB" id="9816534at2"/>
<dbReference type="Gene3D" id="3.40.50.300">
    <property type="entry name" value="P-loop containing nucleotide triphosphate hydrolases"/>
    <property type="match status" value="1"/>
</dbReference>
<accession>A0A1I5B638</accession>
<keyword evidence="4" id="KW-1185">Reference proteome</keyword>
<protein>
    <submittedName>
        <fullName evidence="3">AAA domain-containing protein, putative AbiEii toxin, Type IV TA system</fullName>
    </submittedName>
</protein>